<dbReference type="InterPro" id="IPR015943">
    <property type="entry name" value="WD40/YVTN_repeat-like_dom_sf"/>
</dbReference>
<keyword evidence="1" id="KW-0175">Coiled coil</keyword>
<reference evidence="6 7" key="1">
    <citation type="submission" date="2019-02" db="EMBL/GenBank/DDBJ databases">
        <title>Deep-cultivation of Planctomycetes and their phenomic and genomic characterization uncovers novel biology.</title>
        <authorList>
            <person name="Wiegand S."/>
            <person name="Jogler M."/>
            <person name="Boedeker C."/>
            <person name="Pinto D."/>
            <person name="Vollmers J."/>
            <person name="Rivas-Marin E."/>
            <person name="Kohn T."/>
            <person name="Peeters S.H."/>
            <person name="Heuer A."/>
            <person name="Rast P."/>
            <person name="Oberbeckmann S."/>
            <person name="Bunk B."/>
            <person name="Jeske O."/>
            <person name="Meyerdierks A."/>
            <person name="Storesund J.E."/>
            <person name="Kallscheuer N."/>
            <person name="Luecker S."/>
            <person name="Lage O.M."/>
            <person name="Pohl T."/>
            <person name="Merkel B.J."/>
            <person name="Hornburger P."/>
            <person name="Mueller R.-W."/>
            <person name="Bruemmer F."/>
            <person name="Labrenz M."/>
            <person name="Spormann A.M."/>
            <person name="Op Den Camp H."/>
            <person name="Overmann J."/>
            <person name="Amann R."/>
            <person name="Jetten M.S.M."/>
            <person name="Mascher T."/>
            <person name="Medema M.H."/>
            <person name="Devos D.P."/>
            <person name="Kaster A.-K."/>
            <person name="Ovreas L."/>
            <person name="Rohde M."/>
            <person name="Galperin M.Y."/>
            <person name="Jogler C."/>
        </authorList>
    </citation>
    <scope>NUCLEOTIDE SEQUENCE [LARGE SCALE GENOMIC DNA]</scope>
    <source>
        <strain evidence="6 7">Pan14r</strain>
    </source>
</reference>
<protein>
    <submittedName>
        <fullName evidence="6">WD domain, G-beta repeat</fullName>
    </submittedName>
</protein>
<dbReference type="Pfam" id="PF07587">
    <property type="entry name" value="PSD1"/>
    <property type="match status" value="1"/>
</dbReference>
<evidence type="ECO:0000259" key="5">
    <source>
        <dbReference type="Pfam" id="PF07635"/>
    </source>
</evidence>
<evidence type="ECO:0000256" key="1">
    <source>
        <dbReference type="SAM" id="Coils"/>
    </source>
</evidence>
<evidence type="ECO:0000259" key="4">
    <source>
        <dbReference type="Pfam" id="PF07587"/>
    </source>
</evidence>
<dbReference type="Pfam" id="PF07635">
    <property type="entry name" value="PSCyt1"/>
    <property type="match status" value="1"/>
</dbReference>
<dbReference type="SUPFAM" id="SSF46626">
    <property type="entry name" value="Cytochrome c"/>
    <property type="match status" value="1"/>
</dbReference>
<dbReference type="InterPro" id="IPR001680">
    <property type="entry name" value="WD40_rpt"/>
</dbReference>
<dbReference type="Pfam" id="PF07676">
    <property type="entry name" value="PD40"/>
    <property type="match status" value="1"/>
</dbReference>
<dbReference type="SUPFAM" id="SSF82171">
    <property type="entry name" value="DPP6 N-terminal domain-like"/>
    <property type="match status" value="1"/>
</dbReference>
<feature type="domain" description="Cytochrome C Planctomycete-type" evidence="5">
    <location>
        <begin position="70"/>
        <end position="126"/>
    </location>
</feature>
<dbReference type="EMBL" id="SJPL01000001">
    <property type="protein sequence ID" value="TWT69037.1"/>
    <property type="molecule type" value="Genomic_DNA"/>
</dbReference>
<dbReference type="Gene3D" id="2.130.10.10">
    <property type="entry name" value="YVTN repeat-like/Quinoprotein amine dehydrogenase"/>
    <property type="match status" value="2"/>
</dbReference>
<evidence type="ECO:0000259" key="3">
    <source>
        <dbReference type="Pfam" id="PF07583"/>
    </source>
</evidence>
<evidence type="ECO:0000256" key="2">
    <source>
        <dbReference type="SAM" id="MobiDB-lite"/>
    </source>
</evidence>
<dbReference type="PANTHER" id="PTHR35889">
    <property type="entry name" value="CYCLOINULO-OLIGOSACCHARIDE FRUCTANOTRANSFERASE-RELATED"/>
    <property type="match status" value="1"/>
</dbReference>
<organism evidence="6 7">
    <name type="scientific">Crateriforma conspicua</name>
    <dbReference type="NCBI Taxonomy" id="2527996"/>
    <lineage>
        <taxon>Bacteria</taxon>
        <taxon>Pseudomonadati</taxon>
        <taxon>Planctomycetota</taxon>
        <taxon>Planctomycetia</taxon>
        <taxon>Planctomycetales</taxon>
        <taxon>Planctomycetaceae</taxon>
        <taxon>Crateriforma</taxon>
    </lineage>
</organism>
<dbReference type="InterPro" id="IPR011659">
    <property type="entry name" value="WD40"/>
</dbReference>
<feature type="coiled-coil region" evidence="1">
    <location>
        <begin position="1411"/>
        <end position="1438"/>
    </location>
</feature>
<proteinExistence type="predicted"/>
<feature type="domain" description="DUF1553" evidence="4">
    <location>
        <begin position="1123"/>
        <end position="1352"/>
    </location>
</feature>
<sequence length="1757" mass="192207">MNFKATRMAALPSVVPTGSARHGVLLPFTLLVCLLAFGPTAALPAESSNSDDPAPVSYHRDVLPIFRQNCFGCHQAAKDQGDYRMTDFASLVAGGESEQSAIVPGKPDESYLVEQITPIDGVAAMPAAPTKALDDDEVALVRRWIAEGAVDDSPADSGPRYSADSPPGYAGPPTIASIDISPDGSLIAIAGFHEVLIRQTSGGDVVARLIGESPRNESVRFSPDGKSIAVAGGRPGEDGEIQIWDVQSQSLRLSVHFTADTLSGASWSPDSKRLAFGGNDNVIRAIDADTGQQVLFQGAHEDWIRDTGFTADGSHLVSVARDMSCKLTEVATERFVDNITSITPGALSGGLNGVAVHPQRSEVVVGGADGVAKVYRVFRETTRRIGDDANLIRRLPALKGRIFSVAIDPAGTRIAAAATLDGKSQVAIWDYDFDGTLSDQLKQILGKRVSDRSAEDKQKVEQYRGRATTTVLDQIIDQVVYAIRFAPDGSLWVAAGDNSIRRYDASGQVQRFDALPLGEAQEDERIRFDATQWVRNEDDSASETEPLSLDDPGVIERLTVQPTAIRFTSPLQYAQLVVTGHTADGSTYDLTRHARYESRRNILVGTRTALVRPVITGQDTLTIRFGKATATIDVSVEDMTPEMSPEFDGGATPDFIRDVNPVLSRLGCNQGTCHGAQAGKNGFKLSLRGYDPIFDIRALTDDLAARRIDPAHPSESLMLRKPLGLTPHEGGVLMQPGDPSHVILRRWIHAGSPLDMTTPRVKSIKVFPKDPVVQSTRDRQQVRVVATYADGMQRDVTREAFIESGNTEVATVASGAILSAVRRGEAPILARYEGAYAATTLTVMGDRSQYQAVDVPYYNRIDELVAAKWRRMKIVPSDLADDLTFLRRVHLDLTGLPPTAGDLRRFEADPRPSQLKRAEVIDQLIGNEAFVEYWTNKWADLLQVNRKFLGVEGSKAFRDWIRQSVVDNKPYDEFAREILTASGSNKDNPPASYYKILRTPEDTMENTTHLFLGIRFNCNKCHDHPFERWTQDQYYQMAAFFARVDLRRDPNDGGKKIGGTAVDGAKPLYEIISDRSEGEMTHARTGATVAPAFPFDLPKDDRKTLVRRQESKATNAESLPDTRRGDLARWMTDPANPYFARSYVNRVWAYLMGVGLIEPIDDIRAGNPPTNPELLDHLTDVFVKSGFDVRQLMRTIVSSRTYQLSVATHAMNQDDQLNYSHATARRLPAEVIFDAVHAVTGAASTIPGVAPGTRAAALGDAGVKLDDGFLQNLGRPARESACECERSSGLELGPVMALISGPTIGNAITSDKNDLESLVAGTADNGDLVDEIFLRALARHATDDEVAAFNELVDQVVADHQLMKSRLAESEADWKVRRAELESIRNERLAEIKAAIAKREADYQPVLAKLQTERRQRIAAAKERLAKVESELAAKIDAWVDGYTGQAAKQDPSKIRNDWYPLAAVATKAAKETKLLPQADRSILATGNADKQTYEVTYQASIAGITGFRLEAIAADDLPNKGPGRGDNGNFVVTEIEVFASTGDQKPTKVGILKAQADFTQNGFDIKRAFDQATRNQSGWAVAGGTSRTHWATFQFAKPIHGDAATSGSTKLTFKIHQYHNAAKHRLGRFRISVTTDADVRLGLPESLDAIVRTAKTDRSDAQQEQLAQHVRLQDKAWTEANAAVIEANKAIPPDAELTRLAAQQKRLETPTPDDSRLVRLRRDVVQSQKQSSRPRLTAAEDLVWALVNSPAFLFNR</sequence>
<feature type="domain" description="DUF1549" evidence="3">
    <location>
        <begin position="860"/>
        <end position="1044"/>
    </location>
</feature>
<dbReference type="Proteomes" id="UP000317238">
    <property type="component" value="Unassembled WGS sequence"/>
</dbReference>
<gene>
    <name evidence="6" type="ORF">Pan14r_13210</name>
</gene>
<dbReference type="SMART" id="SM00320">
    <property type="entry name" value="WD40"/>
    <property type="match status" value="6"/>
</dbReference>
<keyword evidence="7" id="KW-1185">Reference proteome</keyword>
<dbReference type="PANTHER" id="PTHR35889:SF3">
    <property type="entry name" value="F-BOX DOMAIN-CONTAINING PROTEIN"/>
    <property type="match status" value="1"/>
</dbReference>
<dbReference type="InterPro" id="IPR011444">
    <property type="entry name" value="DUF1549"/>
</dbReference>
<evidence type="ECO:0000313" key="6">
    <source>
        <dbReference type="EMBL" id="TWT69037.1"/>
    </source>
</evidence>
<comment type="caution">
    <text evidence="6">The sequence shown here is derived from an EMBL/GenBank/DDBJ whole genome shotgun (WGS) entry which is preliminary data.</text>
</comment>
<feature type="region of interest" description="Disordered" evidence="2">
    <location>
        <begin position="150"/>
        <end position="173"/>
    </location>
</feature>
<dbReference type="RefSeq" id="WP_231598409.1">
    <property type="nucleotide sequence ID" value="NZ_SJPL01000001.1"/>
</dbReference>
<dbReference type="InterPro" id="IPR036909">
    <property type="entry name" value="Cyt_c-like_dom_sf"/>
</dbReference>
<dbReference type="GO" id="GO:0020037">
    <property type="term" value="F:heme binding"/>
    <property type="evidence" value="ECO:0007669"/>
    <property type="project" value="InterPro"/>
</dbReference>
<name>A0A5C5Y043_9PLAN</name>
<evidence type="ECO:0000313" key="7">
    <source>
        <dbReference type="Proteomes" id="UP000317238"/>
    </source>
</evidence>
<dbReference type="GO" id="GO:0009055">
    <property type="term" value="F:electron transfer activity"/>
    <property type="evidence" value="ECO:0007669"/>
    <property type="project" value="InterPro"/>
</dbReference>
<dbReference type="InterPro" id="IPR011429">
    <property type="entry name" value="Cyt_c_Planctomycete-type"/>
</dbReference>
<dbReference type="Pfam" id="PF07583">
    <property type="entry name" value="PSCyt2"/>
    <property type="match status" value="1"/>
</dbReference>
<dbReference type="Gene3D" id="2.60.40.1080">
    <property type="match status" value="2"/>
</dbReference>
<accession>A0A5C5Y043</accession>
<dbReference type="InterPro" id="IPR022655">
    <property type="entry name" value="DUF1553"/>
</dbReference>